<dbReference type="GO" id="GO:0006508">
    <property type="term" value="P:proteolysis"/>
    <property type="evidence" value="ECO:0007669"/>
    <property type="project" value="InterPro"/>
</dbReference>
<dbReference type="PROSITE" id="PS50158">
    <property type="entry name" value="ZF_CCHC"/>
    <property type="match status" value="1"/>
</dbReference>
<dbReference type="CDD" id="cd00303">
    <property type="entry name" value="retropepsin_like"/>
    <property type="match status" value="1"/>
</dbReference>
<evidence type="ECO:0000259" key="3">
    <source>
        <dbReference type="PROSITE" id="PS50158"/>
    </source>
</evidence>
<feature type="region of interest" description="Disordered" evidence="2">
    <location>
        <begin position="125"/>
        <end position="151"/>
    </location>
</feature>
<evidence type="ECO:0000256" key="2">
    <source>
        <dbReference type="SAM" id="MobiDB-lite"/>
    </source>
</evidence>
<keyword evidence="1" id="KW-0863">Zinc-finger</keyword>
<dbReference type="GO" id="GO:0003676">
    <property type="term" value="F:nucleic acid binding"/>
    <property type="evidence" value="ECO:0007669"/>
    <property type="project" value="InterPro"/>
</dbReference>
<gene>
    <name evidence="4" type="ORF">HICCMSTLAB_LOCUS3039</name>
</gene>
<dbReference type="InterPro" id="IPR001878">
    <property type="entry name" value="Znf_CCHC"/>
</dbReference>
<evidence type="ECO:0000256" key="1">
    <source>
        <dbReference type="PROSITE-ProRule" id="PRU00047"/>
    </source>
</evidence>
<dbReference type="PROSITE" id="PS00141">
    <property type="entry name" value="ASP_PROTEASE"/>
    <property type="match status" value="1"/>
</dbReference>
<feature type="domain" description="CCHC-type" evidence="3">
    <location>
        <begin position="183"/>
        <end position="198"/>
    </location>
</feature>
<dbReference type="AlphaFoldDB" id="A0A8J2H6S2"/>
<keyword evidence="1" id="KW-0862">Zinc</keyword>
<protein>
    <recommendedName>
        <fullName evidence="3">CCHC-type domain-containing protein</fullName>
    </recommendedName>
</protein>
<feature type="region of interest" description="Disordered" evidence="2">
    <location>
        <begin position="52"/>
        <end position="77"/>
    </location>
</feature>
<dbReference type="InterPro" id="IPR021109">
    <property type="entry name" value="Peptidase_aspartic_dom_sf"/>
</dbReference>
<dbReference type="Gene3D" id="2.40.70.10">
    <property type="entry name" value="Acid Proteases"/>
    <property type="match status" value="1"/>
</dbReference>
<proteinExistence type="predicted"/>
<dbReference type="Gene3D" id="4.10.60.10">
    <property type="entry name" value="Zinc finger, CCHC-type"/>
    <property type="match status" value="1"/>
</dbReference>
<dbReference type="SUPFAM" id="SSF57756">
    <property type="entry name" value="Retrovirus zinc finger-like domains"/>
    <property type="match status" value="1"/>
</dbReference>
<comment type="caution">
    <text evidence="4">The sequence shown here is derived from an EMBL/GenBank/DDBJ whole genome shotgun (WGS) entry which is preliminary data.</text>
</comment>
<keyword evidence="5" id="KW-1185">Reference proteome</keyword>
<dbReference type="Proteomes" id="UP000786811">
    <property type="component" value="Unassembled WGS sequence"/>
</dbReference>
<dbReference type="GO" id="GO:0008270">
    <property type="term" value="F:zinc ion binding"/>
    <property type="evidence" value="ECO:0007669"/>
    <property type="project" value="UniProtKB-KW"/>
</dbReference>
<dbReference type="GO" id="GO:0004190">
    <property type="term" value="F:aspartic-type endopeptidase activity"/>
    <property type="evidence" value="ECO:0007669"/>
    <property type="project" value="InterPro"/>
</dbReference>
<feature type="compositionally biased region" description="Low complexity" evidence="2">
    <location>
        <begin position="256"/>
        <end position="283"/>
    </location>
</feature>
<dbReference type="OrthoDB" id="8050739at2759"/>
<organism evidence="4 5">
    <name type="scientific">Cotesia congregata</name>
    <name type="common">Parasitoid wasp</name>
    <name type="synonym">Apanteles congregatus</name>
    <dbReference type="NCBI Taxonomy" id="51543"/>
    <lineage>
        <taxon>Eukaryota</taxon>
        <taxon>Metazoa</taxon>
        <taxon>Ecdysozoa</taxon>
        <taxon>Arthropoda</taxon>
        <taxon>Hexapoda</taxon>
        <taxon>Insecta</taxon>
        <taxon>Pterygota</taxon>
        <taxon>Neoptera</taxon>
        <taxon>Endopterygota</taxon>
        <taxon>Hymenoptera</taxon>
        <taxon>Apocrita</taxon>
        <taxon>Ichneumonoidea</taxon>
        <taxon>Braconidae</taxon>
        <taxon>Microgastrinae</taxon>
        <taxon>Cotesia</taxon>
    </lineage>
</organism>
<dbReference type="EMBL" id="CAJNRD030001117">
    <property type="protein sequence ID" value="CAG5079546.1"/>
    <property type="molecule type" value="Genomic_DNA"/>
</dbReference>
<feature type="compositionally biased region" description="Polar residues" evidence="2">
    <location>
        <begin position="228"/>
        <end position="249"/>
    </location>
</feature>
<dbReference type="InterPro" id="IPR001969">
    <property type="entry name" value="Aspartic_peptidase_AS"/>
</dbReference>
<evidence type="ECO:0000313" key="5">
    <source>
        <dbReference type="Proteomes" id="UP000786811"/>
    </source>
</evidence>
<evidence type="ECO:0000313" key="4">
    <source>
        <dbReference type="EMBL" id="CAG5079546.1"/>
    </source>
</evidence>
<accession>A0A8J2H6S2</accession>
<reference evidence="4" key="1">
    <citation type="submission" date="2021-04" db="EMBL/GenBank/DDBJ databases">
        <authorList>
            <person name="Chebbi M.A.C M."/>
        </authorList>
    </citation>
    <scope>NUCLEOTIDE SEQUENCE</scope>
</reference>
<sequence length="1064" mass="120268">MQSKYWEMKTPPPVKEQVEVIQNHLPNKLRTLIFSRAVEDYDSLLETIHKASQSNEENSRLFDSSAADKPSTKPKEKTRLAALQDLPGTKVSILTGNQTFPLVIEEIREEAGGLVVCASASNAPQSYARNNNQPRHSQRNQQQGNRVSYPYANNNYPRSYEEATNNMDNNRQTTINSPSGDFCFNCGQYGHEFVACTNIQIDVCTNCFRSGHDRQNCHKLFGQAQSNPPAVGSNNSFYSQSGNHPNFNPRNRSNRGRVNYSYNNSYNNNNNNANNNQSSSSSNQPSVILKRNKSEEVNLIDLESDESRALRSECSPRSGSDESRAFGPEISNLLSGSDESRAPDLITIGEVRSDEKCASTSEIIIAEARSDETRAPTSDLLIWEPESDESRAFGPSENYATGESVQFNCDIDNCFNDYCKIYDNLSGLCVFKNVEAQTYLKEGLKVEARLLSNSKSPETFMSTGDFIEEVFNNFGTKELTNLSATTICQSVKLLDETRFDHEVEDIGPDELIEPSAVDNVKAYYICGLEPLDELQEEEWEPEVDSGIETDFDEPDFRIIPPLSRCSALSKTFHASGMLRGKGLPAHFINRLTPCPPYIPKTESKLTARIPVSLWVFGVQVNGIIDTGSERSYLNTETFEQIQEYGTSDLHQDDTAKRGVLLANNTSCKTLGGADFILQIGSVTGQQYLSVMEDLSHSIILGMDFALQFGIESDCVNAHWKFKDSSEVYPFEIIERKDDKTLCQILSESQRKKFEEFLRFEMDKFAAIPNQEPRLSGKPSRVEIEDLDLDSEAWKARIDRLDQLRHKVELVMRKESERQARYHDKGLKSLPEVQVGDQVYYPNRKQQEREQQVYDLFYRTPGRFKTMAQVRTHLRSERRLVAHRRLLRDFDPPFPAHLLKLGWEYHRPSTKLRWLSTVHKGNWSRFTIEGADPVAPAVAAEEEPVVKVVPAPTGLEDNDGDVLYIDEEVDLGEDLLDDLVPTRASHFKSNERPRIVVSLSLNKFETVTRHAAQRHRSSMETLAKRAKTSSRLAPAVQQGVLEPWVVLTPVDGSHLARTPMRGRRV</sequence>
<name>A0A8J2H6S2_COTCN</name>
<dbReference type="InterPro" id="IPR036875">
    <property type="entry name" value="Znf_CCHC_sf"/>
</dbReference>
<feature type="region of interest" description="Disordered" evidence="2">
    <location>
        <begin position="228"/>
        <end position="339"/>
    </location>
</feature>
<keyword evidence="1" id="KW-0479">Metal-binding</keyword>